<keyword evidence="1 4" id="KW-0808">Transferase</keyword>
<dbReference type="OrthoDB" id="106547at2"/>
<dbReference type="KEGG" id="tpla:ElP_25590"/>
<dbReference type="SUPFAM" id="SSF56235">
    <property type="entry name" value="N-terminal nucleophile aminohydrolases (Ntn hydrolases)"/>
    <property type="match status" value="1"/>
</dbReference>
<dbReference type="PROSITE" id="PS51278">
    <property type="entry name" value="GATASE_TYPE_2"/>
    <property type="match status" value="1"/>
</dbReference>
<protein>
    <submittedName>
        <fullName evidence="4">Amidophosphoribosyltransferase</fullName>
        <ecNumber evidence="4">2.4.2.14</ecNumber>
    </submittedName>
</protein>
<dbReference type="Pfam" id="PF13522">
    <property type="entry name" value="GATase_6"/>
    <property type="match status" value="1"/>
</dbReference>
<organism evidence="4 5">
    <name type="scientific">Tautonia plasticadhaerens</name>
    <dbReference type="NCBI Taxonomy" id="2527974"/>
    <lineage>
        <taxon>Bacteria</taxon>
        <taxon>Pseudomonadati</taxon>
        <taxon>Planctomycetota</taxon>
        <taxon>Planctomycetia</taxon>
        <taxon>Isosphaerales</taxon>
        <taxon>Isosphaeraceae</taxon>
        <taxon>Tautonia</taxon>
    </lineage>
</organism>
<evidence type="ECO:0000256" key="1">
    <source>
        <dbReference type="ARBA" id="ARBA00022679"/>
    </source>
</evidence>
<reference evidence="4 5" key="1">
    <citation type="submission" date="2019-02" db="EMBL/GenBank/DDBJ databases">
        <title>Deep-cultivation of Planctomycetes and their phenomic and genomic characterization uncovers novel biology.</title>
        <authorList>
            <person name="Wiegand S."/>
            <person name="Jogler M."/>
            <person name="Boedeker C."/>
            <person name="Pinto D."/>
            <person name="Vollmers J."/>
            <person name="Rivas-Marin E."/>
            <person name="Kohn T."/>
            <person name="Peeters S.H."/>
            <person name="Heuer A."/>
            <person name="Rast P."/>
            <person name="Oberbeckmann S."/>
            <person name="Bunk B."/>
            <person name="Jeske O."/>
            <person name="Meyerdierks A."/>
            <person name="Storesund J.E."/>
            <person name="Kallscheuer N."/>
            <person name="Luecker S."/>
            <person name="Lage O.M."/>
            <person name="Pohl T."/>
            <person name="Merkel B.J."/>
            <person name="Hornburger P."/>
            <person name="Mueller R.-W."/>
            <person name="Bruemmer F."/>
            <person name="Labrenz M."/>
            <person name="Spormann A.M."/>
            <person name="Op den Camp H."/>
            <person name="Overmann J."/>
            <person name="Amann R."/>
            <person name="Jetten M.S.M."/>
            <person name="Mascher T."/>
            <person name="Medema M.H."/>
            <person name="Devos D.P."/>
            <person name="Kaster A.-K."/>
            <person name="Ovreas L."/>
            <person name="Rohde M."/>
            <person name="Galperin M.Y."/>
            <person name="Jogler C."/>
        </authorList>
    </citation>
    <scope>NUCLEOTIDE SEQUENCE [LARGE SCALE GENOMIC DNA]</scope>
    <source>
        <strain evidence="4 5">ElP</strain>
    </source>
</reference>
<evidence type="ECO:0000256" key="2">
    <source>
        <dbReference type="ARBA" id="ARBA00022962"/>
    </source>
</evidence>
<dbReference type="RefSeq" id="WP_145269718.1">
    <property type="nucleotide sequence ID" value="NZ_CP036426.1"/>
</dbReference>
<dbReference type="Gene3D" id="3.60.20.10">
    <property type="entry name" value="Glutamine Phosphoribosylpyrophosphate, subunit 1, domain 1"/>
    <property type="match status" value="1"/>
</dbReference>
<dbReference type="AlphaFoldDB" id="A0A518H1F0"/>
<dbReference type="EMBL" id="CP036426">
    <property type="protein sequence ID" value="QDV34667.1"/>
    <property type="molecule type" value="Genomic_DNA"/>
</dbReference>
<sequence>MCGVIGFMDKLGRADCPSGLVTMAMLDALGCRGPDSAGLAVLRGDAEGPAGWTVRISGVDAGSVAQALDGLGEVGRIRLDGETVVACIRAAPGVTAEQVERALGGRRGGPEVLCLGSALDLVKQVGSPAGLGATYGPADWRGPLAIGHTRMSTESRIDLSHSQPFWAHGVPDLATAHNGHVTNYHRLRRRFERLGTTFYTNNDSEVIGVYLRDRLEQGRSLPEAMADSLEDLDGAYSYLVASPEGLGVVRDRFGFKPLMVAEAEEFVAVATEEVALRRALPGDFRAVEAPPGRATFYPLPVAIPA</sequence>
<evidence type="ECO:0000259" key="3">
    <source>
        <dbReference type="PROSITE" id="PS51278"/>
    </source>
</evidence>
<dbReference type="InterPro" id="IPR017932">
    <property type="entry name" value="GATase_2_dom"/>
</dbReference>
<dbReference type="EC" id="2.4.2.14" evidence="4"/>
<gene>
    <name evidence="4" type="primary">purF_1</name>
    <name evidence="4" type="ORF">ElP_25590</name>
</gene>
<evidence type="ECO:0000313" key="4">
    <source>
        <dbReference type="EMBL" id="QDV34667.1"/>
    </source>
</evidence>
<dbReference type="GO" id="GO:0004044">
    <property type="term" value="F:amidophosphoribosyltransferase activity"/>
    <property type="evidence" value="ECO:0007669"/>
    <property type="project" value="UniProtKB-EC"/>
</dbReference>
<dbReference type="Proteomes" id="UP000317835">
    <property type="component" value="Chromosome"/>
</dbReference>
<evidence type="ECO:0000313" key="5">
    <source>
        <dbReference type="Proteomes" id="UP000317835"/>
    </source>
</evidence>
<keyword evidence="4" id="KW-0328">Glycosyltransferase</keyword>
<name>A0A518H1F0_9BACT</name>
<proteinExistence type="predicted"/>
<feature type="domain" description="Glutamine amidotransferase type-2" evidence="3">
    <location>
        <begin position="2"/>
        <end position="300"/>
    </location>
</feature>
<accession>A0A518H1F0</accession>
<keyword evidence="5" id="KW-1185">Reference proteome</keyword>
<dbReference type="InterPro" id="IPR029055">
    <property type="entry name" value="Ntn_hydrolases_N"/>
</dbReference>
<dbReference type="PANTHER" id="PTHR11907">
    <property type="entry name" value="AMIDOPHOSPHORIBOSYLTRANSFERASE"/>
    <property type="match status" value="1"/>
</dbReference>
<keyword evidence="2" id="KW-0315">Glutamine amidotransferase</keyword>